<accession>A0A8J3YQA6</accession>
<proteinExistence type="predicted"/>
<reference evidence="3" key="1">
    <citation type="submission" date="2021-01" db="EMBL/GenBank/DDBJ databases">
        <title>Whole genome shotgun sequence of Virgisporangium aliadipatigenens NBRC 105644.</title>
        <authorList>
            <person name="Komaki H."/>
            <person name="Tamura T."/>
        </authorList>
    </citation>
    <scope>NUCLEOTIDE SEQUENCE</scope>
    <source>
        <strain evidence="3">NBRC 105644</strain>
    </source>
</reference>
<dbReference type="AlphaFoldDB" id="A0A8J3YQA6"/>
<keyword evidence="2" id="KW-0732">Signal</keyword>
<keyword evidence="4" id="KW-1185">Reference proteome</keyword>
<dbReference type="Proteomes" id="UP000619260">
    <property type="component" value="Unassembled WGS sequence"/>
</dbReference>
<evidence type="ECO:0008006" key="5">
    <source>
        <dbReference type="Google" id="ProtNLM"/>
    </source>
</evidence>
<name>A0A8J3YQA6_9ACTN</name>
<gene>
    <name evidence="3" type="ORF">Val02_49310</name>
</gene>
<protein>
    <recommendedName>
        <fullName evidence="5">Lipoprotein</fullName>
    </recommendedName>
</protein>
<dbReference type="PROSITE" id="PS51257">
    <property type="entry name" value="PROKAR_LIPOPROTEIN"/>
    <property type="match status" value="1"/>
</dbReference>
<dbReference type="RefSeq" id="WP_203901549.1">
    <property type="nucleotide sequence ID" value="NZ_BOPF01000019.1"/>
</dbReference>
<evidence type="ECO:0000313" key="4">
    <source>
        <dbReference type="Proteomes" id="UP000619260"/>
    </source>
</evidence>
<evidence type="ECO:0000256" key="1">
    <source>
        <dbReference type="SAM" id="MobiDB-lite"/>
    </source>
</evidence>
<feature type="region of interest" description="Disordered" evidence="1">
    <location>
        <begin position="26"/>
        <end position="46"/>
    </location>
</feature>
<evidence type="ECO:0000313" key="3">
    <source>
        <dbReference type="EMBL" id="GIJ48045.1"/>
    </source>
</evidence>
<feature type="signal peptide" evidence="2">
    <location>
        <begin position="1"/>
        <end position="27"/>
    </location>
</feature>
<dbReference type="EMBL" id="BOPF01000019">
    <property type="protein sequence ID" value="GIJ48045.1"/>
    <property type="molecule type" value="Genomic_DNA"/>
</dbReference>
<organism evidence="3 4">
    <name type="scientific">Virgisporangium aliadipatigenens</name>
    <dbReference type="NCBI Taxonomy" id="741659"/>
    <lineage>
        <taxon>Bacteria</taxon>
        <taxon>Bacillati</taxon>
        <taxon>Actinomycetota</taxon>
        <taxon>Actinomycetes</taxon>
        <taxon>Micromonosporales</taxon>
        <taxon>Micromonosporaceae</taxon>
        <taxon>Virgisporangium</taxon>
    </lineage>
</organism>
<sequence length="219" mass="23946">MPKSFEGMRHLALVILAALLAACTSPTQPPTGPETPSPIPITANPSALPIGDTVPTSMVIGGQELVLYFWGRPDRPNLDHAWRDTTTGAIDLQIDGLCSAAAEPDDLPRNFFRVRQCTFTHTPLIEYGAVWAAPARITSRDAGKTTNAHYTRWSNNRDVTIFWLKRQGKPIPQSAPYGDGGWGSTPLPEDRYPLLTAYDAEDRTIATARLRPPATEQKG</sequence>
<feature type="compositionally biased region" description="Pro residues" evidence="1">
    <location>
        <begin position="27"/>
        <end position="39"/>
    </location>
</feature>
<feature type="chain" id="PRO_5038561173" description="Lipoprotein" evidence="2">
    <location>
        <begin position="28"/>
        <end position="219"/>
    </location>
</feature>
<comment type="caution">
    <text evidence="3">The sequence shown here is derived from an EMBL/GenBank/DDBJ whole genome shotgun (WGS) entry which is preliminary data.</text>
</comment>
<evidence type="ECO:0000256" key="2">
    <source>
        <dbReference type="SAM" id="SignalP"/>
    </source>
</evidence>